<proteinExistence type="predicted"/>
<organism evidence="1 2">
    <name type="scientific">Saccharata proteae CBS 121410</name>
    <dbReference type="NCBI Taxonomy" id="1314787"/>
    <lineage>
        <taxon>Eukaryota</taxon>
        <taxon>Fungi</taxon>
        <taxon>Dikarya</taxon>
        <taxon>Ascomycota</taxon>
        <taxon>Pezizomycotina</taxon>
        <taxon>Dothideomycetes</taxon>
        <taxon>Dothideomycetes incertae sedis</taxon>
        <taxon>Botryosphaeriales</taxon>
        <taxon>Saccharataceae</taxon>
        <taxon>Saccharata</taxon>
    </lineage>
</organism>
<evidence type="ECO:0000313" key="1">
    <source>
        <dbReference type="EMBL" id="KAF2087879.1"/>
    </source>
</evidence>
<keyword evidence="2" id="KW-1185">Reference proteome</keyword>
<evidence type="ECO:0000313" key="2">
    <source>
        <dbReference type="Proteomes" id="UP000799776"/>
    </source>
</evidence>
<accession>A0A9P4HTR9</accession>
<comment type="caution">
    <text evidence="1">The sequence shown here is derived from an EMBL/GenBank/DDBJ whole genome shotgun (WGS) entry which is preliminary data.</text>
</comment>
<protein>
    <recommendedName>
        <fullName evidence="3">Fungal N-terminal domain-containing protein</fullName>
    </recommendedName>
</protein>
<name>A0A9P4HTR9_9PEZI</name>
<gene>
    <name evidence="1" type="ORF">K490DRAFT_56458</name>
</gene>
<dbReference type="Proteomes" id="UP000799776">
    <property type="component" value="Unassembled WGS sequence"/>
</dbReference>
<sequence>MDPLTLTAAIVSLSWKAFEIGKEFNDLRLKYKEADATIDAICIEAEVVHVSLSRVRRLFENGAPTRPKSDELYMIFDTAVTGCDAVLSCLNEEVKKLKASASQSGTFGWKVRAKFIWKEEAMADLLNKLRGQRGAISLLFQSLQMESLSEIHHLLSDRAADFNQYEQDTNHLREKYPDIKISESVLGMQRKPFTRRHIEEL</sequence>
<dbReference type="AlphaFoldDB" id="A0A9P4HTR9"/>
<reference evidence="1" key="1">
    <citation type="journal article" date="2020" name="Stud. Mycol.">
        <title>101 Dothideomycetes genomes: a test case for predicting lifestyles and emergence of pathogens.</title>
        <authorList>
            <person name="Haridas S."/>
            <person name="Albert R."/>
            <person name="Binder M."/>
            <person name="Bloem J."/>
            <person name="Labutti K."/>
            <person name="Salamov A."/>
            <person name="Andreopoulos B."/>
            <person name="Baker S."/>
            <person name="Barry K."/>
            <person name="Bills G."/>
            <person name="Bluhm B."/>
            <person name="Cannon C."/>
            <person name="Castanera R."/>
            <person name="Culley D."/>
            <person name="Daum C."/>
            <person name="Ezra D."/>
            <person name="Gonzalez J."/>
            <person name="Henrissat B."/>
            <person name="Kuo A."/>
            <person name="Liang C."/>
            <person name="Lipzen A."/>
            <person name="Lutzoni F."/>
            <person name="Magnuson J."/>
            <person name="Mondo S."/>
            <person name="Nolan M."/>
            <person name="Ohm R."/>
            <person name="Pangilinan J."/>
            <person name="Park H.-J."/>
            <person name="Ramirez L."/>
            <person name="Alfaro M."/>
            <person name="Sun H."/>
            <person name="Tritt A."/>
            <person name="Yoshinaga Y."/>
            <person name="Zwiers L.-H."/>
            <person name="Turgeon B."/>
            <person name="Goodwin S."/>
            <person name="Spatafora J."/>
            <person name="Crous P."/>
            <person name="Grigoriev I."/>
        </authorList>
    </citation>
    <scope>NUCLEOTIDE SEQUENCE</scope>
    <source>
        <strain evidence="1">CBS 121410</strain>
    </source>
</reference>
<dbReference type="OrthoDB" id="5365701at2759"/>
<dbReference type="EMBL" id="ML978718">
    <property type="protein sequence ID" value="KAF2087879.1"/>
    <property type="molecule type" value="Genomic_DNA"/>
</dbReference>
<evidence type="ECO:0008006" key="3">
    <source>
        <dbReference type="Google" id="ProtNLM"/>
    </source>
</evidence>